<dbReference type="EMBL" id="GG666666">
    <property type="protein sequence ID" value="EEN44867.1"/>
    <property type="molecule type" value="Genomic_DNA"/>
</dbReference>
<accession>C3ZRR7</accession>
<name>C3ZRR7_BRAFL</name>
<reference evidence="1" key="1">
    <citation type="journal article" date="2008" name="Nature">
        <title>The amphioxus genome and the evolution of the chordate karyotype.</title>
        <authorList>
            <consortium name="US DOE Joint Genome Institute (JGI-PGF)"/>
            <person name="Putnam N.H."/>
            <person name="Butts T."/>
            <person name="Ferrier D.E.K."/>
            <person name="Furlong R.F."/>
            <person name="Hellsten U."/>
            <person name="Kawashima T."/>
            <person name="Robinson-Rechavi M."/>
            <person name="Shoguchi E."/>
            <person name="Terry A."/>
            <person name="Yu J.-K."/>
            <person name="Benito-Gutierrez E.L."/>
            <person name="Dubchak I."/>
            <person name="Garcia-Fernandez J."/>
            <person name="Gibson-Brown J.J."/>
            <person name="Grigoriev I.V."/>
            <person name="Horton A.C."/>
            <person name="de Jong P.J."/>
            <person name="Jurka J."/>
            <person name="Kapitonov V.V."/>
            <person name="Kohara Y."/>
            <person name="Kuroki Y."/>
            <person name="Lindquist E."/>
            <person name="Lucas S."/>
            <person name="Osoegawa K."/>
            <person name="Pennacchio L.A."/>
            <person name="Salamov A.A."/>
            <person name="Satou Y."/>
            <person name="Sauka-Spengler T."/>
            <person name="Schmutz J."/>
            <person name="Shin-I T."/>
            <person name="Toyoda A."/>
            <person name="Bronner-Fraser M."/>
            <person name="Fujiyama A."/>
            <person name="Holland L.Z."/>
            <person name="Holland P.W.H."/>
            <person name="Satoh N."/>
            <person name="Rokhsar D.S."/>
        </authorList>
    </citation>
    <scope>NUCLEOTIDE SEQUENCE [LARGE SCALE GENOMIC DNA]</scope>
    <source>
        <strain evidence="1">S238N-H82</strain>
        <tissue evidence="1">Testes</tissue>
    </source>
</reference>
<evidence type="ECO:0000313" key="1">
    <source>
        <dbReference type="EMBL" id="EEN44867.1"/>
    </source>
</evidence>
<sequence>MEALSISAASWRPSPSLLHHGGPLHLCCIMAALSISAASWRPSPSLLHHGGPLHLCCIMEALSISAAPLVSSPFRRSSGEVISIMSSLPVAMATREKASSSPAHPPINIWSHGNMMQSSHGCHGDQLLHERAGGNLR</sequence>
<protein>
    <submittedName>
        <fullName evidence="1">Uncharacterized protein</fullName>
    </submittedName>
</protein>
<proteinExistence type="predicted"/>
<gene>
    <name evidence="1" type="ORF">BRAFLDRAFT_99568</name>
</gene>
<dbReference type="InParanoid" id="C3ZRR7"/>
<organism>
    <name type="scientific">Branchiostoma floridae</name>
    <name type="common">Florida lancelet</name>
    <name type="synonym">Amphioxus</name>
    <dbReference type="NCBI Taxonomy" id="7739"/>
    <lineage>
        <taxon>Eukaryota</taxon>
        <taxon>Metazoa</taxon>
        <taxon>Chordata</taxon>
        <taxon>Cephalochordata</taxon>
        <taxon>Leptocardii</taxon>
        <taxon>Amphioxiformes</taxon>
        <taxon>Branchiostomatidae</taxon>
        <taxon>Branchiostoma</taxon>
    </lineage>
</organism>
<dbReference type="AlphaFoldDB" id="C3ZRR7"/>